<dbReference type="InterPro" id="IPR017441">
    <property type="entry name" value="Protein_kinase_ATP_BS"/>
</dbReference>
<keyword evidence="4" id="KW-1185">Reference proteome</keyword>
<accession>A0AA88WW21</accession>
<evidence type="ECO:0000313" key="4">
    <source>
        <dbReference type="Proteomes" id="UP001188597"/>
    </source>
</evidence>
<name>A0AA88WW21_9ASTE</name>
<keyword evidence="1" id="KW-0067">ATP-binding</keyword>
<organism evidence="3 4">
    <name type="scientific">Escallonia herrerae</name>
    <dbReference type="NCBI Taxonomy" id="1293975"/>
    <lineage>
        <taxon>Eukaryota</taxon>
        <taxon>Viridiplantae</taxon>
        <taxon>Streptophyta</taxon>
        <taxon>Embryophyta</taxon>
        <taxon>Tracheophyta</taxon>
        <taxon>Spermatophyta</taxon>
        <taxon>Magnoliopsida</taxon>
        <taxon>eudicotyledons</taxon>
        <taxon>Gunneridae</taxon>
        <taxon>Pentapetalae</taxon>
        <taxon>asterids</taxon>
        <taxon>campanulids</taxon>
        <taxon>Escalloniales</taxon>
        <taxon>Escalloniaceae</taxon>
        <taxon>Escallonia</taxon>
    </lineage>
</organism>
<sequence>MADHFGPENDPFQLSFPNQLKSLAHDDTGLSCDVKLDQNLLIDSDQLSIGPMIGEGSYSIVFQGLYKSIPVAIKVIQSDKSSAVGPEGKEKFEREITLLSRVTHDNIVKFIGASMEPITMIVTELMEGGTLQKFLWNIRPHCPDLMLSLSFALGISRANGIFARKGHHSLRFKTHPGNGLMTSSSKIEPVSNIPCNLLLNKDKNKIKVADFGLAREETGGEMTTEAGTYRWMAPELLIIDPIQTGVKKHYDHKVDVYSFSMVIWELLTNITPFKGRNNMMVAYAAVKNQRPSIDDIPKDIVPLLESCWAEEPADRSEFMQITECLASFLRNMCTSQTTPPKVFEIEQLESDAAENSPGTDHLMTVKSDVNNKNRSFCSSLLSWFHRCL</sequence>
<gene>
    <name evidence="3" type="ORF">RJ639_033881</name>
</gene>
<dbReference type="Gene3D" id="1.10.510.10">
    <property type="entry name" value="Transferase(Phosphotransferase) domain 1"/>
    <property type="match status" value="1"/>
</dbReference>
<protein>
    <recommendedName>
        <fullName evidence="2">Protein kinase domain-containing protein</fullName>
    </recommendedName>
</protein>
<feature type="domain" description="Protein kinase" evidence="2">
    <location>
        <begin position="47"/>
        <end position="329"/>
    </location>
</feature>
<dbReference type="EMBL" id="JAVXUP010000180">
    <property type="protein sequence ID" value="KAK3035247.1"/>
    <property type="molecule type" value="Genomic_DNA"/>
</dbReference>
<dbReference type="PANTHER" id="PTHR44329:SF84">
    <property type="entry name" value="PROTEIN KINASE LIKE PROTEIN"/>
    <property type="match status" value="1"/>
</dbReference>
<dbReference type="PROSITE" id="PS00107">
    <property type="entry name" value="PROTEIN_KINASE_ATP"/>
    <property type="match status" value="1"/>
</dbReference>
<dbReference type="InterPro" id="IPR051681">
    <property type="entry name" value="Ser/Thr_Kinases-Pseudokinases"/>
</dbReference>
<comment type="caution">
    <text evidence="3">The sequence shown here is derived from an EMBL/GenBank/DDBJ whole genome shotgun (WGS) entry which is preliminary data.</text>
</comment>
<keyword evidence="1" id="KW-0547">Nucleotide-binding</keyword>
<evidence type="ECO:0000256" key="1">
    <source>
        <dbReference type="PROSITE-ProRule" id="PRU10141"/>
    </source>
</evidence>
<dbReference type="Pfam" id="PF00069">
    <property type="entry name" value="Pkinase"/>
    <property type="match status" value="1"/>
</dbReference>
<dbReference type="AlphaFoldDB" id="A0AA88WW21"/>
<reference evidence="3" key="1">
    <citation type="submission" date="2022-12" db="EMBL/GenBank/DDBJ databases">
        <title>Draft genome assemblies for two species of Escallonia (Escalloniales).</title>
        <authorList>
            <person name="Chanderbali A."/>
            <person name="Dervinis C."/>
            <person name="Anghel I."/>
            <person name="Soltis D."/>
            <person name="Soltis P."/>
            <person name="Zapata F."/>
        </authorList>
    </citation>
    <scope>NUCLEOTIDE SEQUENCE</scope>
    <source>
        <strain evidence="3">UCBG64.0493</strain>
        <tissue evidence="3">Leaf</tissue>
    </source>
</reference>
<dbReference type="InterPro" id="IPR000719">
    <property type="entry name" value="Prot_kinase_dom"/>
</dbReference>
<dbReference type="InterPro" id="IPR011009">
    <property type="entry name" value="Kinase-like_dom_sf"/>
</dbReference>
<dbReference type="Gene3D" id="3.30.200.20">
    <property type="entry name" value="Phosphorylase Kinase, domain 1"/>
    <property type="match status" value="1"/>
</dbReference>
<dbReference type="InterPro" id="IPR001245">
    <property type="entry name" value="Ser-Thr/Tyr_kinase_cat_dom"/>
</dbReference>
<dbReference type="Pfam" id="PF07714">
    <property type="entry name" value="PK_Tyr_Ser-Thr"/>
    <property type="match status" value="1"/>
</dbReference>
<dbReference type="SUPFAM" id="SSF56112">
    <property type="entry name" value="Protein kinase-like (PK-like)"/>
    <property type="match status" value="1"/>
</dbReference>
<dbReference type="GO" id="GO:0004674">
    <property type="term" value="F:protein serine/threonine kinase activity"/>
    <property type="evidence" value="ECO:0007669"/>
    <property type="project" value="TreeGrafter"/>
</dbReference>
<dbReference type="GO" id="GO:0005524">
    <property type="term" value="F:ATP binding"/>
    <property type="evidence" value="ECO:0007669"/>
    <property type="project" value="UniProtKB-UniRule"/>
</dbReference>
<proteinExistence type="predicted"/>
<dbReference type="PROSITE" id="PS50011">
    <property type="entry name" value="PROTEIN_KINASE_DOM"/>
    <property type="match status" value="1"/>
</dbReference>
<evidence type="ECO:0000313" key="3">
    <source>
        <dbReference type="EMBL" id="KAK3035247.1"/>
    </source>
</evidence>
<dbReference type="PANTHER" id="PTHR44329">
    <property type="entry name" value="SERINE/THREONINE-PROTEIN KINASE TNNI3K-RELATED"/>
    <property type="match status" value="1"/>
</dbReference>
<evidence type="ECO:0000259" key="2">
    <source>
        <dbReference type="PROSITE" id="PS50011"/>
    </source>
</evidence>
<dbReference type="Proteomes" id="UP001188597">
    <property type="component" value="Unassembled WGS sequence"/>
</dbReference>
<feature type="binding site" evidence="1">
    <location>
        <position position="74"/>
    </location>
    <ligand>
        <name>ATP</name>
        <dbReference type="ChEBI" id="CHEBI:30616"/>
    </ligand>
</feature>